<keyword evidence="2" id="KW-1185">Reference proteome</keyword>
<dbReference type="RefSeq" id="XP_033652224.1">
    <property type="nucleotide sequence ID" value="XM_033803244.1"/>
</dbReference>
<evidence type="ECO:0000313" key="2">
    <source>
        <dbReference type="Proteomes" id="UP000800097"/>
    </source>
</evidence>
<gene>
    <name evidence="1" type="ORF">EI97DRAFT_96799</name>
</gene>
<sequence length="59" mass="6589">MECCVAQAVGRRGGGRERDGGAAFHHLTRFPIDRWRSANLSVYRDRVGVLYHSSNEPSS</sequence>
<proteinExistence type="predicted"/>
<dbReference type="GeneID" id="54556419"/>
<dbReference type="AlphaFoldDB" id="A0A6A6JEJ5"/>
<organism evidence="1 2">
    <name type="scientific">Westerdykella ornata</name>
    <dbReference type="NCBI Taxonomy" id="318751"/>
    <lineage>
        <taxon>Eukaryota</taxon>
        <taxon>Fungi</taxon>
        <taxon>Dikarya</taxon>
        <taxon>Ascomycota</taxon>
        <taxon>Pezizomycotina</taxon>
        <taxon>Dothideomycetes</taxon>
        <taxon>Pleosporomycetidae</taxon>
        <taxon>Pleosporales</taxon>
        <taxon>Sporormiaceae</taxon>
        <taxon>Westerdykella</taxon>
    </lineage>
</organism>
<evidence type="ECO:0000313" key="1">
    <source>
        <dbReference type="EMBL" id="KAF2274685.1"/>
    </source>
</evidence>
<protein>
    <submittedName>
        <fullName evidence="1">Uncharacterized protein</fullName>
    </submittedName>
</protein>
<dbReference type="EMBL" id="ML986501">
    <property type="protein sequence ID" value="KAF2274685.1"/>
    <property type="molecule type" value="Genomic_DNA"/>
</dbReference>
<dbReference type="Proteomes" id="UP000800097">
    <property type="component" value="Unassembled WGS sequence"/>
</dbReference>
<accession>A0A6A6JEJ5</accession>
<reference evidence="1" key="1">
    <citation type="journal article" date="2020" name="Stud. Mycol.">
        <title>101 Dothideomycetes genomes: a test case for predicting lifestyles and emergence of pathogens.</title>
        <authorList>
            <person name="Haridas S."/>
            <person name="Albert R."/>
            <person name="Binder M."/>
            <person name="Bloem J."/>
            <person name="Labutti K."/>
            <person name="Salamov A."/>
            <person name="Andreopoulos B."/>
            <person name="Baker S."/>
            <person name="Barry K."/>
            <person name="Bills G."/>
            <person name="Bluhm B."/>
            <person name="Cannon C."/>
            <person name="Castanera R."/>
            <person name="Culley D."/>
            <person name="Daum C."/>
            <person name="Ezra D."/>
            <person name="Gonzalez J."/>
            <person name="Henrissat B."/>
            <person name="Kuo A."/>
            <person name="Liang C."/>
            <person name="Lipzen A."/>
            <person name="Lutzoni F."/>
            <person name="Magnuson J."/>
            <person name="Mondo S."/>
            <person name="Nolan M."/>
            <person name="Ohm R."/>
            <person name="Pangilinan J."/>
            <person name="Park H.-J."/>
            <person name="Ramirez L."/>
            <person name="Alfaro M."/>
            <person name="Sun H."/>
            <person name="Tritt A."/>
            <person name="Yoshinaga Y."/>
            <person name="Zwiers L.-H."/>
            <person name="Turgeon B."/>
            <person name="Goodwin S."/>
            <person name="Spatafora J."/>
            <person name="Crous P."/>
            <person name="Grigoriev I."/>
        </authorList>
    </citation>
    <scope>NUCLEOTIDE SEQUENCE</scope>
    <source>
        <strain evidence="1">CBS 379.55</strain>
    </source>
</reference>
<name>A0A6A6JEJ5_WESOR</name>